<evidence type="ECO:0000256" key="2">
    <source>
        <dbReference type="ARBA" id="ARBA00022670"/>
    </source>
</evidence>
<dbReference type="InterPro" id="IPR038765">
    <property type="entry name" value="Papain-like_cys_pep_sf"/>
</dbReference>
<proteinExistence type="inferred from homology"/>
<dbReference type="InterPro" id="IPR003653">
    <property type="entry name" value="Peptidase_C48_C"/>
</dbReference>
<dbReference type="AlphaFoldDB" id="A0A843UG32"/>
<gene>
    <name evidence="5" type="ORF">Taro_013310</name>
</gene>
<dbReference type="GO" id="GO:0008234">
    <property type="term" value="F:cysteine-type peptidase activity"/>
    <property type="evidence" value="ECO:0007669"/>
    <property type="project" value="InterPro"/>
</dbReference>
<dbReference type="Gene3D" id="3.40.395.10">
    <property type="entry name" value="Adenoviral Proteinase, Chain A"/>
    <property type="match status" value="1"/>
</dbReference>
<comment type="caution">
    <text evidence="5">The sequence shown here is derived from an EMBL/GenBank/DDBJ whole genome shotgun (WGS) entry which is preliminary data.</text>
</comment>
<comment type="similarity">
    <text evidence="1">Belongs to the peptidase C48 family.</text>
</comment>
<evidence type="ECO:0000259" key="4">
    <source>
        <dbReference type="PROSITE" id="PS50600"/>
    </source>
</evidence>
<feature type="domain" description="Ubiquitin-like protease family profile" evidence="4">
    <location>
        <begin position="1"/>
        <end position="150"/>
    </location>
</feature>
<dbReference type="PROSITE" id="PS50600">
    <property type="entry name" value="ULP_PROTEASE"/>
    <property type="match status" value="1"/>
</dbReference>
<keyword evidence="3" id="KW-0378">Hydrolase</keyword>
<name>A0A843UG32_COLES</name>
<dbReference type="GO" id="GO:0006508">
    <property type="term" value="P:proteolysis"/>
    <property type="evidence" value="ECO:0007669"/>
    <property type="project" value="UniProtKB-KW"/>
</dbReference>
<dbReference type="Pfam" id="PF02902">
    <property type="entry name" value="Peptidase_C48"/>
    <property type="match status" value="1"/>
</dbReference>
<evidence type="ECO:0000256" key="3">
    <source>
        <dbReference type="ARBA" id="ARBA00022801"/>
    </source>
</evidence>
<keyword evidence="2" id="KW-0645">Protease</keyword>
<protein>
    <recommendedName>
        <fullName evidence="4">Ubiquitin-like protease family profile domain-containing protein</fullName>
    </recommendedName>
</protein>
<evidence type="ECO:0000256" key="1">
    <source>
        <dbReference type="ARBA" id="ARBA00005234"/>
    </source>
</evidence>
<dbReference type="Proteomes" id="UP000652761">
    <property type="component" value="Unassembled WGS sequence"/>
</dbReference>
<reference evidence="5" key="1">
    <citation type="submission" date="2017-07" db="EMBL/GenBank/DDBJ databases">
        <title>Taro Niue Genome Assembly and Annotation.</title>
        <authorList>
            <person name="Atibalentja N."/>
            <person name="Keating K."/>
            <person name="Fields C.J."/>
        </authorList>
    </citation>
    <scope>NUCLEOTIDE SEQUENCE</scope>
    <source>
        <strain evidence="5">Niue_2</strain>
        <tissue evidence="5">Leaf</tissue>
    </source>
</reference>
<evidence type="ECO:0000313" key="5">
    <source>
        <dbReference type="EMBL" id="MQL80860.1"/>
    </source>
</evidence>
<keyword evidence="6" id="KW-1185">Reference proteome</keyword>
<dbReference type="EMBL" id="NMUH01000530">
    <property type="protein sequence ID" value="MQL80860.1"/>
    <property type="molecule type" value="Genomic_DNA"/>
</dbReference>
<accession>A0A843UG32</accession>
<dbReference type="SUPFAM" id="SSF54001">
    <property type="entry name" value="Cysteine proteinases"/>
    <property type="match status" value="1"/>
</dbReference>
<dbReference type="OrthoDB" id="1107842at2759"/>
<sequence length="150" mass="17468">MSTVIGIPNDGTPINLKTDGMKASLRGILGSKQMMDNHNILWKLTQHVPQEGVTLKGYYQSCKDDQSKQQHLDYTFQKLDRAPIELDLLFTPMHIETNHWALLVINIKEKEFHVYDSLRNKNRPDILEYVEILRTYIKGRDLDTTNWPLC</sequence>
<evidence type="ECO:0000313" key="6">
    <source>
        <dbReference type="Proteomes" id="UP000652761"/>
    </source>
</evidence>
<organism evidence="5 6">
    <name type="scientific">Colocasia esculenta</name>
    <name type="common">Wild taro</name>
    <name type="synonym">Arum esculentum</name>
    <dbReference type="NCBI Taxonomy" id="4460"/>
    <lineage>
        <taxon>Eukaryota</taxon>
        <taxon>Viridiplantae</taxon>
        <taxon>Streptophyta</taxon>
        <taxon>Embryophyta</taxon>
        <taxon>Tracheophyta</taxon>
        <taxon>Spermatophyta</taxon>
        <taxon>Magnoliopsida</taxon>
        <taxon>Liliopsida</taxon>
        <taxon>Araceae</taxon>
        <taxon>Aroideae</taxon>
        <taxon>Colocasieae</taxon>
        <taxon>Colocasia</taxon>
    </lineage>
</organism>